<feature type="transmembrane region" description="Helical" evidence="1">
    <location>
        <begin position="16"/>
        <end position="39"/>
    </location>
</feature>
<evidence type="ECO:0000256" key="1">
    <source>
        <dbReference type="SAM" id="Phobius"/>
    </source>
</evidence>
<keyword evidence="1" id="KW-1133">Transmembrane helix</keyword>
<dbReference type="AlphaFoldDB" id="A0A1G6BVZ5"/>
<feature type="transmembrane region" description="Helical" evidence="1">
    <location>
        <begin position="67"/>
        <end position="87"/>
    </location>
</feature>
<feature type="transmembrane region" description="Helical" evidence="1">
    <location>
        <begin position="123"/>
        <end position="141"/>
    </location>
</feature>
<sequence>MISYEKVKQSFRSFTIVNIVLNAILTVLYIFGIFGIFIIKMNLDNPEFTALYTEEQLAALKSSVTPFAIFTTVLYIAIAIAIIVLSAINLSKAKKDLELSYIPHFMGTAIAVFNIIFSFTNGFSLTTILMQSAFIALYFYTYTRAKTLNNREIEE</sequence>
<reference evidence="2 3" key="1">
    <citation type="submission" date="2016-10" db="EMBL/GenBank/DDBJ databases">
        <authorList>
            <person name="de Groot N.N."/>
        </authorList>
    </citation>
    <scope>NUCLEOTIDE SEQUENCE [LARGE SCALE GENOMIC DNA]</scope>
    <source>
        <strain evidence="2 3">A-4</strain>
    </source>
</reference>
<feature type="transmembrane region" description="Helical" evidence="1">
    <location>
        <begin position="99"/>
        <end position="117"/>
    </location>
</feature>
<dbReference type="RefSeq" id="WP_018164885.1">
    <property type="nucleotide sequence ID" value="NZ_FMXP01000015.1"/>
</dbReference>
<gene>
    <name evidence="2" type="ORF">SAMN02910293_01232</name>
</gene>
<organism evidence="2 3">
    <name type="scientific">Streptococcus henryi</name>
    <dbReference type="NCBI Taxonomy" id="439219"/>
    <lineage>
        <taxon>Bacteria</taxon>
        <taxon>Bacillati</taxon>
        <taxon>Bacillota</taxon>
        <taxon>Bacilli</taxon>
        <taxon>Lactobacillales</taxon>
        <taxon>Streptococcaceae</taxon>
        <taxon>Streptococcus</taxon>
    </lineage>
</organism>
<evidence type="ECO:0000313" key="2">
    <source>
        <dbReference type="EMBL" id="SDB24754.1"/>
    </source>
</evidence>
<protein>
    <submittedName>
        <fullName evidence="2">Uncharacterized protein</fullName>
    </submittedName>
</protein>
<evidence type="ECO:0000313" key="3">
    <source>
        <dbReference type="Proteomes" id="UP000182508"/>
    </source>
</evidence>
<keyword evidence="1" id="KW-0472">Membrane</keyword>
<keyword evidence="1" id="KW-0812">Transmembrane</keyword>
<dbReference type="Proteomes" id="UP000182508">
    <property type="component" value="Unassembled WGS sequence"/>
</dbReference>
<name>A0A1G6BVZ5_9STRE</name>
<accession>A0A1G6BVZ5</accession>
<proteinExistence type="predicted"/>
<keyword evidence="3" id="KW-1185">Reference proteome</keyword>
<dbReference type="EMBL" id="FMXP01000015">
    <property type="protein sequence ID" value="SDB24754.1"/>
    <property type="molecule type" value="Genomic_DNA"/>
</dbReference>